<keyword evidence="2" id="KW-1185">Reference proteome</keyword>
<name>A0AAV7N7K8_PLEWA</name>
<comment type="caution">
    <text evidence="1">The sequence shown here is derived from an EMBL/GenBank/DDBJ whole genome shotgun (WGS) entry which is preliminary data.</text>
</comment>
<reference evidence="1" key="1">
    <citation type="journal article" date="2022" name="bioRxiv">
        <title>Sequencing and chromosome-scale assembly of the giantPleurodeles waltlgenome.</title>
        <authorList>
            <person name="Brown T."/>
            <person name="Elewa A."/>
            <person name="Iarovenko S."/>
            <person name="Subramanian E."/>
            <person name="Araus A.J."/>
            <person name="Petzold A."/>
            <person name="Susuki M."/>
            <person name="Suzuki K.-i.T."/>
            <person name="Hayashi T."/>
            <person name="Toyoda A."/>
            <person name="Oliveira C."/>
            <person name="Osipova E."/>
            <person name="Leigh N.D."/>
            <person name="Simon A."/>
            <person name="Yun M.H."/>
        </authorList>
    </citation>
    <scope>NUCLEOTIDE SEQUENCE</scope>
    <source>
        <strain evidence="1">20211129_DDA</strain>
        <tissue evidence="1">Liver</tissue>
    </source>
</reference>
<protein>
    <submittedName>
        <fullName evidence="1">Uncharacterized protein</fullName>
    </submittedName>
</protein>
<organism evidence="1 2">
    <name type="scientific">Pleurodeles waltl</name>
    <name type="common">Iberian ribbed newt</name>
    <dbReference type="NCBI Taxonomy" id="8319"/>
    <lineage>
        <taxon>Eukaryota</taxon>
        <taxon>Metazoa</taxon>
        <taxon>Chordata</taxon>
        <taxon>Craniata</taxon>
        <taxon>Vertebrata</taxon>
        <taxon>Euteleostomi</taxon>
        <taxon>Amphibia</taxon>
        <taxon>Batrachia</taxon>
        <taxon>Caudata</taxon>
        <taxon>Salamandroidea</taxon>
        <taxon>Salamandridae</taxon>
        <taxon>Pleurodelinae</taxon>
        <taxon>Pleurodeles</taxon>
    </lineage>
</organism>
<accession>A0AAV7N7K8</accession>
<proteinExistence type="predicted"/>
<dbReference type="EMBL" id="JANPWB010000013">
    <property type="protein sequence ID" value="KAJ1110674.1"/>
    <property type="molecule type" value="Genomic_DNA"/>
</dbReference>
<evidence type="ECO:0000313" key="1">
    <source>
        <dbReference type="EMBL" id="KAJ1110674.1"/>
    </source>
</evidence>
<sequence length="96" mass="10473">MINLLLAVLVVEAEDEVEQNTRSELEAIIDPCIKVMWCLYVKDPLDIGGVLVLKVSCFNDVELALDNEQVGVVPISNVDVLDVKYTGLELVSGLTA</sequence>
<gene>
    <name evidence="1" type="ORF">NDU88_008022</name>
</gene>
<evidence type="ECO:0000313" key="2">
    <source>
        <dbReference type="Proteomes" id="UP001066276"/>
    </source>
</evidence>
<dbReference type="AlphaFoldDB" id="A0AAV7N7K8"/>
<dbReference type="Proteomes" id="UP001066276">
    <property type="component" value="Chromosome 9"/>
</dbReference>